<name>A0ABS9Q3L9_9MICO</name>
<sequence>MSWTSRIASVGRLGGLDSIDSTDVGFLVLGVAPLLLVAVVLVWFRRRRRDEMFVGVTPGELPATGDGIRTRRLAGPGEWRGTVAVRFAPPDDVTPGIAGTVVDGRADQVDISATIIDLAVRGHLTITAVHPQGATRAASPTATPPGTDEPSTAVDWELTRAPSPSGRLRPFEAELLGELFASGPVVRLSALKGSFGMTLRRAQIGLYREVVDRGWYAKHPQDRNKRLWWLGIPMLLLGLLVLGVMLIDLVTVRRFGPLEVVPGLGLVASAALLLWGGRGRTPRTAAGTAVRVQTLGFREYLTTAEADQIRFEEARDVFSRYLPYAIVFGCAERWSRIFGEVAARAHLAGVADVAFDLDWIHGVGLLADVSHLGLDVVRVVDAFDGPGLVDVGAGLGGLGDLDLVDTLSNGLGELASGVGEFVSSAGDLVDGLDGCGDGCDLGGCDF</sequence>
<feature type="transmembrane region" description="Helical" evidence="2">
    <location>
        <begin position="227"/>
        <end position="249"/>
    </location>
</feature>
<protein>
    <submittedName>
        <fullName evidence="4">DUF2207 domain-containing protein</fullName>
    </submittedName>
</protein>
<evidence type="ECO:0000313" key="4">
    <source>
        <dbReference type="EMBL" id="MCG7322476.1"/>
    </source>
</evidence>
<feature type="transmembrane region" description="Helical" evidence="2">
    <location>
        <begin position="255"/>
        <end position="275"/>
    </location>
</feature>
<keyword evidence="2" id="KW-0472">Membrane</keyword>
<keyword evidence="2" id="KW-1133">Transmembrane helix</keyword>
<organism evidence="4 5">
    <name type="scientific">Arsenicicoccus bolidensis</name>
    <dbReference type="NCBI Taxonomy" id="229480"/>
    <lineage>
        <taxon>Bacteria</taxon>
        <taxon>Bacillati</taxon>
        <taxon>Actinomycetota</taxon>
        <taxon>Actinomycetes</taxon>
        <taxon>Micrococcales</taxon>
        <taxon>Intrasporangiaceae</taxon>
        <taxon>Arsenicicoccus</taxon>
    </lineage>
</organism>
<feature type="region of interest" description="Disordered" evidence="1">
    <location>
        <begin position="132"/>
        <end position="153"/>
    </location>
</feature>
<dbReference type="Pfam" id="PF20990">
    <property type="entry name" value="DUF2207_C"/>
    <property type="match status" value="1"/>
</dbReference>
<comment type="caution">
    <text evidence="4">The sequence shown here is derived from an EMBL/GenBank/DDBJ whole genome shotgun (WGS) entry which is preliminary data.</text>
</comment>
<gene>
    <name evidence="4" type="ORF">MHL29_11360</name>
</gene>
<dbReference type="EMBL" id="JAKRCV010000036">
    <property type="protein sequence ID" value="MCG7322476.1"/>
    <property type="molecule type" value="Genomic_DNA"/>
</dbReference>
<keyword evidence="5" id="KW-1185">Reference proteome</keyword>
<feature type="transmembrane region" description="Helical" evidence="2">
    <location>
        <begin position="24"/>
        <end position="44"/>
    </location>
</feature>
<feature type="domain" description="Predicted membrane protein YciQ-like C-terminal" evidence="3">
    <location>
        <begin position="87"/>
        <end position="336"/>
    </location>
</feature>
<evidence type="ECO:0000259" key="3">
    <source>
        <dbReference type="Pfam" id="PF20990"/>
    </source>
</evidence>
<accession>A0ABS9Q3L9</accession>
<proteinExistence type="predicted"/>
<dbReference type="InterPro" id="IPR048389">
    <property type="entry name" value="YciQ-like_C"/>
</dbReference>
<evidence type="ECO:0000256" key="1">
    <source>
        <dbReference type="SAM" id="MobiDB-lite"/>
    </source>
</evidence>
<evidence type="ECO:0000313" key="5">
    <source>
        <dbReference type="Proteomes" id="UP001521931"/>
    </source>
</evidence>
<evidence type="ECO:0000256" key="2">
    <source>
        <dbReference type="SAM" id="Phobius"/>
    </source>
</evidence>
<feature type="compositionally biased region" description="Low complexity" evidence="1">
    <location>
        <begin position="134"/>
        <end position="146"/>
    </location>
</feature>
<dbReference type="Proteomes" id="UP001521931">
    <property type="component" value="Unassembled WGS sequence"/>
</dbReference>
<reference evidence="4 5" key="1">
    <citation type="submission" date="2022-02" db="EMBL/GenBank/DDBJ databases">
        <title>Uncovering new skin microbiome diversity through culturing and metagenomics.</title>
        <authorList>
            <person name="Conlan S."/>
            <person name="Deming C."/>
            <person name="Nisc Comparative Sequencing Program N."/>
            <person name="Segre J.A."/>
        </authorList>
    </citation>
    <scope>NUCLEOTIDE SEQUENCE [LARGE SCALE GENOMIC DNA]</scope>
    <source>
        <strain evidence="4 5">ACRQZ</strain>
    </source>
</reference>
<keyword evidence="2" id="KW-0812">Transmembrane</keyword>
<dbReference type="RefSeq" id="WP_239264750.1">
    <property type="nucleotide sequence ID" value="NZ_JAKRCV010000036.1"/>
</dbReference>